<keyword evidence="2" id="KW-1003">Cell membrane</keyword>
<evidence type="ECO:0000256" key="6">
    <source>
        <dbReference type="SAM" id="Phobius"/>
    </source>
</evidence>
<dbReference type="EMBL" id="UOEY01000125">
    <property type="protein sequence ID" value="VAW41540.1"/>
    <property type="molecule type" value="Genomic_DNA"/>
</dbReference>
<feature type="transmembrane region" description="Helical" evidence="6">
    <location>
        <begin position="157"/>
        <end position="175"/>
    </location>
</feature>
<feature type="transmembrane region" description="Helical" evidence="6">
    <location>
        <begin position="99"/>
        <end position="117"/>
    </location>
</feature>
<keyword evidence="3 6" id="KW-0812">Transmembrane</keyword>
<name>A0A3B0VLY8_9ZZZZ</name>
<feature type="transmembrane region" description="Helical" evidence="6">
    <location>
        <begin position="123"/>
        <end position="145"/>
    </location>
</feature>
<feature type="transmembrane region" description="Helical" evidence="6">
    <location>
        <begin position="37"/>
        <end position="54"/>
    </location>
</feature>
<feature type="transmembrane region" description="Helical" evidence="6">
    <location>
        <begin position="6"/>
        <end position="25"/>
    </location>
</feature>
<evidence type="ECO:0008006" key="8">
    <source>
        <dbReference type="Google" id="ProtNLM"/>
    </source>
</evidence>
<dbReference type="PANTHER" id="PTHR38601:SF1">
    <property type="entry name" value="HYDROGENASE-4 COMPONENT E"/>
    <property type="match status" value="1"/>
</dbReference>
<feature type="non-terminal residue" evidence="7">
    <location>
        <position position="178"/>
    </location>
</feature>
<keyword evidence="5 6" id="KW-0472">Membrane</keyword>
<keyword evidence="4 6" id="KW-1133">Transmembrane helix</keyword>
<gene>
    <name evidence="7" type="ORF">MNBD_DELTA04-1178</name>
</gene>
<accession>A0A3B0VLY8</accession>
<evidence type="ECO:0000256" key="5">
    <source>
        <dbReference type="ARBA" id="ARBA00023136"/>
    </source>
</evidence>
<reference evidence="7" key="1">
    <citation type="submission" date="2018-06" db="EMBL/GenBank/DDBJ databases">
        <authorList>
            <person name="Zhirakovskaya E."/>
        </authorList>
    </citation>
    <scope>NUCLEOTIDE SEQUENCE</scope>
</reference>
<feature type="transmembrane region" description="Helical" evidence="6">
    <location>
        <begin position="60"/>
        <end position="79"/>
    </location>
</feature>
<evidence type="ECO:0000256" key="1">
    <source>
        <dbReference type="ARBA" id="ARBA00004651"/>
    </source>
</evidence>
<evidence type="ECO:0000256" key="2">
    <source>
        <dbReference type="ARBA" id="ARBA00022475"/>
    </source>
</evidence>
<evidence type="ECO:0000313" key="7">
    <source>
        <dbReference type="EMBL" id="VAW41540.1"/>
    </source>
</evidence>
<proteinExistence type="predicted"/>
<comment type="subcellular location">
    <subcellularLocation>
        <location evidence="1">Cell membrane</location>
        <topology evidence="1">Multi-pass membrane protein</topology>
    </subcellularLocation>
</comment>
<dbReference type="InterPro" id="IPR038730">
    <property type="entry name" value="HyfE-like"/>
</dbReference>
<dbReference type="GO" id="GO:0005886">
    <property type="term" value="C:plasma membrane"/>
    <property type="evidence" value="ECO:0007669"/>
    <property type="project" value="UniProtKB-SubCell"/>
</dbReference>
<dbReference type="PANTHER" id="PTHR38601">
    <property type="entry name" value="HYDROGENASE-4 COMPONENT E"/>
    <property type="match status" value="1"/>
</dbReference>
<evidence type="ECO:0000256" key="3">
    <source>
        <dbReference type="ARBA" id="ARBA00022692"/>
    </source>
</evidence>
<evidence type="ECO:0000256" key="4">
    <source>
        <dbReference type="ARBA" id="ARBA00022989"/>
    </source>
</evidence>
<organism evidence="7">
    <name type="scientific">hydrothermal vent metagenome</name>
    <dbReference type="NCBI Taxonomy" id="652676"/>
    <lineage>
        <taxon>unclassified sequences</taxon>
        <taxon>metagenomes</taxon>
        <taxon>ecological metagenomes</taxon>
    </lineage>
</organism>
<sequence length="178" mass="18689">MTVSSLTQLNALTGGLFLLSTFGIIAMRQILGCLKMFVLQSIFLAISALLLGYLHQSIHLFAVAAITLLVKPTLIPYLLQRTVGNEVTARREISQLINIPTSLLVAVGLTIVAYFVATPLLAAAGGAAAGVNLPIGIACLLLGAYTVTVRREALPQIIGILTMENGAFFAGISIAPDL</sequence>
<dbReference type="AlphaFoldDB" id="A0A3B0VLY8"/>
<protein>
    <recommendedName>
        <fullName evidence="8">Hydrogenase-4 component E</fullName>
    </recommendedName>
</protein>